<dbReference type="Pfam" id="PF00651">
    <property type="entry name" value="BTB"/>
    <property type="match status" value="1"/>
</dbReference>
<dbReference type="SMART" id="SM00225">
    <property type="entry name" value="BTB"/>
    <property type="match status" value="1"/>
</dbReference>
<reference evidence="3 4" key="1">
    <citation type="submission" date="2021-06" db="EMBL/GenBank/DDBJ databases">
        <title>Caerostris darwini draft genome.</title>
        <authorList>
            <person name="Kono N."/>
            <person name="Arakawa K."/>
        </authorList>
    </citation>
    <scope>NUCLEOTIDE SEQUENCE [LARGE SCALE GENOMIC DNA]</scope>
</reference>
<dbReference type="InterPro" id="IPR011333">
    <property type="entry name" value="SKP1/BTB/POZ_sf"/>
</dbReference>
<dbReference type="PANTHER" id="PTHR23110">
    <property type="entry name" value="BTB DOMAIN TRANSCRIPTION FACTOR"/>
    <property type="match status" value="1"/>
</dbReference>
<gene>
    <name evidence="3" type="primary">bab2</name>
    <name evidence="3" type="ORF">CDAR_618881</name>
</gene>
<dbReference type="GO" id="GO:0006357">
    <property type="term" value="P:regulation of transcription by RNA polymerase II"/>
    <property type="evidence" value="ECO:0007669"/>
    <property type="project" value="TreeGrafter"/>
</dbReference>
<evidence type="ECO:0000259" key="2">
    <source>
        <dbReference type="PROSITE" id="PS50097"/>
    </source>
</evidence>
<name>A0AAV4R2L4_9ARAC</name>
<dbReference type="Gene3D" id="3.30.710.10">
    <property type="entry name" value="Potassium Channel Kv1.1, Chain A"/>
    <property type="match status" value="1"/>
</dbReference>
<dbReference type="InterPro" id="IPR000210">
    <property type="entry name" value="BTB/POZ_dom"/>
</dbReference>
<dbReference type="EMBL" id="BPLQ01005348">
    <property type="protein sequence ID" value="GIY14313.1"/>
    <property type="molecule type" value="Genomic_DNA"/>
</dbReference>
<dbReference type="PANTHER" id="PTHR23110:SF109">
    <property type="entry name" value="FI07618P-RELATED"/>
    <property type="match status" value="1"/>
</dbReference>
<dbReference type="Proteomes" id="UP001054837">
    <property type="component" value="Unassembled WGS sequence"/>
</dbReference>
<evidence type="ECO:0000313" key="4">
    <source>
        <dbReference type="Proteomes" id="UP001054837"/>
    </source>
</evidence>
<keyword evidence="1" id="KW-0539">Nucleus</keyword>
<protein>
    <submittedName>
        <fullName evidence="3">Protein bric-a-brac 2</fullName>
    </submittedName>
</protein>
<accession>A0AAV4R2L4</accession>
<dbReference type="CDD" id="cd18315">
    <property type="entry name" value="BTB_POZ_BAB-like"/>
    <property type="match status" value="1"/>
</dbReference>
<dbReference type="InterPro" id="IPR051095">
    <property type="entry name" value="Dros_DevTransReg"/>
</dbReference>
<dbReference type="PROSITE" id="PS50097">
    <property type="entry name" value="BTB"/>
    <property type="match status" value="1"/>
</dbReference>
<proteinExistence type="predicted"/>
<evidence type="ECO:0000313" key="3">
    <source>
        <dbReference type="EMBL" id="GIY14313.1"/>
    </source>
</evidence>
<dbReference type="GO" id="GO:0005634">
    <property type="term" value="C:nucleus"/>
    <property type="evidence" value="ECO:0007669"/>
    <property type="project" value="TreeGrafter"/>
</dbReference>
<dbReference type="AlphaFoldDB" id="A0AAV4R2L4"/>
<evidence type="ECO:0000256" key="1">
    <source>
        <dbReference type="ARBA" id="ARBA00023242"/>
    </source>
</evidence>
<keyword evidence="4" id="KW-1185">Reference proteome</keyword>
<comment type="caution">
    <text evidence="3">The sequence shown here is derived from an EMBL/GenBank/DDBJ whole genome shotgun (WGS) entry which is preliminary data.</text>
</comment>
<organism evidence="3 4">
    <name type="scientific">Caerostris darwini</name>
    <dbReference type="NCBI Taxonomy" id="1538125"/>
    <lineage>
        <taxon>Eukaryota</taxon>
        <taxon>Metazoa</taxon>
        <taxon>Ecdysozoa</taxon>
        <taxon>Arthropoda</taxon>
        <taxon>Chelicerata</taxon>
        <taxon>Arachnida</taxon>
        <taxon>Araneae</taxon>
        <taxon>Araneomorphae</taxon>
        <taxon>Entelegynae</taxon>
        <taxon>Araneoidea</taxon>
        <taxon>Araneidae</taxon>
        <taxon>Caerostris</taxon>
    </lineage>
</organism>
<sequence length="312" mass="35280">MLDQMETELYCLKWSNHPSNILDSFGNLLNNESLCDVTIACDGLSLKAHKLVLSASSAFFHKLFLENPCTHPIIIIPDLKFIDMKALIHFMYHGQVSVAESQLSNILKAAENLKIKGLGEHSVNSDKYPVPSSLKENLQLPKMGQNTFDKNFETCSEESFKNQSEFQNNTDLFVEGSKSSCNTKPEIDMCENIKINESNDSVEEQNDQVDLTCVVDTHSDIMPSKLMEQSMITEGVFQEKSFMENQMASSGSEVENENDAYDSIRINLPETLDHSEMDTSNTFNQSFHCLLKGIIKNFPDMQILYMPSRSMK</sequence>
<dbReference type="SUPFAM" id="SSF54695">
    <property type="entry name" value="POZ domain"/>
    <property type="match status" value="1"/>
</dbReference>
<feature type="domain" description="BTB" evidence="2">
    <location>
        <begin position="35"/>
        <end position="100"/>
    </location>
</feature>